<dbReference type="AlphaFoldDB" id="A0A2W2AD55"/>
<evidence type="ECO:0008006" key="4">
    <source>
        <dbReference type="Google" id="ProtNLM"/>
    </source>
</evidence>
<evidence type="ECO:0000313" key="2">
    <source>
        <dbReference type="EMBL" id="PZF71572.1"/>
    </source>
</evidence>
<organism evidence="2 3">
    <name type="scientific">Taibaiella soli</name>
    <dbReference type="NCBI Taxonomy" id="1649169"/>
    <lineage>
        <taxon>Bacteria</taxon>
        <taxon>Pseudomonadati</taxon>
        <taxon>Bacteroidota</taxon>
        <taxon>Chitinophagia</taxon>
        <taxon>Chitinophagales</taxon>
        <taxon>Chitinophagaceae</taxon>
        <taxon>Taibaiella</taxon>
    </lineage>
</organism>
<keyword evidence="3" id="KW-1185">Reference proteome</keyword>
<dbReference type="Proteomes" id="UP000248745">
    <property type="component" value="Unassembled WGS sequence"/>
</dbReference>
<dbReference type="SUPFAM" id="SSF52540">
    <property type="entry name" value="P-loop containing nucleoside triphosphate hydrolases"/>
    <property type="match status" value="1"/>
</dbReference>
<proteinExistence type="predicted"/>
<gene>
    <name evidence="2" type="ORF">DN068_15980</name>
</gene>
<evidence type="ECO:0000313" key="3">
    <source>
        <dbReference type="Proteomes" id="UP000248745"/>
    </source>
</evidence>
<sequence>MKITIHNYKEAEAKIDWSKASDGLNTGKAFTQKWKAKYDRTPIAKTTIDAYFLLMEKFLGQPAPEPKKKTSPAAPAKKAAKTVVQKPGTKAKKPSKAVPEEPKVDAAIVEHIPSDIALVKRYISLHDKDKTYDQVLSIWRAFNKAIVERKVTKDSPYKSEIVTMNNGLKSALEQARAVGALHLTLSAAKLKAYKAIADSVEKSAGVGIMLEFVNISGRTGMKERAGKLLQRIERAAGSGKLDDDRYSKDIRKAKTAIEAYLNSENDVVNLNDYALNGIGEIAVFGCPCDKDLAGFTRSQNAVIYKLIQEKVRNLQDCELDRAFSDTVAPSLCKTIAQKLIQARQLTMSLLRNPAKVTGSAALSGSGRNYGFDINTEIMDMRLRDAGVKASGAKATKHSGLSGTAQIIPFEAPGEDLKIMSANELVNQKFRTMGLQGKYRKLIGDPEPGFSAMVYGKPKQGKSTVAIDMAKEFTRYGKVLYCAFEEGHGYTLQDKVIRNRANVPGLDFANKLPGDLSMYQFVFVDSVSDAGMDEVAFKSLIKSNKPRTSIFGIFHATKGGNFRGGQTFAHDVDVLIRVEDGMAYAQGRYAPPGEISIAAILPDSPAQAA</sequence>
<dbReference type="InterPro" id="IPR027417">
    <property type="entry name" value="P-loop_NTPase"/>
</dbReference>
<comment type="caution">
    <text evidence="2">The sequence shown here is derived from an EMBL/GenBank/DDBJ whole genome shotgun (WGS) entry which is preliminary data.</text>
</comment>
<feature type="region of interest" description="Disordered" evidence="1">
    <location>
        <begin position="63"/>
        <end position="99"/>
    </location>
</feature>
<accession>A0A2W2AD55</accession>
<reference evidence="2 3" key="1">
    <citation type="submission" date="2018-06" db="EMBL/GenBank/DDBJ databases">
        <title>Mucibacter soli gen. nov., sp. nov., a new member of the family Chitinophagaceae producing mucin.</title>
        <authorList>
            <person name="Kim M.-K."/>
            <person name="Park S."/>
            <person name="Kim T.-S."/>
            <person name="Joung Y."/>
            <person name="Han J.-H."/>
            <person name="Kim S.B."/>
        </authorList>
    </citation>
    <scope>NUCLEOTIDE SEQUENCE [LARGE SCALE GENOMIC DNA]</scope>
    <source>
        <strain evidence="2 3">R1-15</strain>
    </source>
</reference>
<name>A0A2W2AD55_9BACT</name>
<evidence type="ECO:0000256" key="1">
    <source>
        <dbReference type="SAM" id="MobiDB-lite"/>
    </source>
</evidence>
<dbReference type="OrthoDB" id="9792687at2"/>
<dbReference type="RefSeq" id="WP_110999946.1">
    <property type="nucleotide sequence ID" value="NZ_QKTW01000022.1"/>
</dbReference>
<dbReference type="EMBL" id="QKTW01000022">
    <property type="protein sequence ID" value="PZF71572.1"/>
    <property type="molecule type" value="Genomic_DNA"/>
</dbReference>
<protein>
    <recommendedName>
        <fullName evidence="4">AAA+ ATPase domain-containing protein</fullName>
    </recommendedName>
</protein>